<accession>A0A7D7LT42</accession>
<dbReference type="AlphaFoldDB" id="A0A7D7LT42"/>
<evidence type="ECO:0000313" key="1">
    <source>
        <dbReference type="EMBL" id="QMT01337.1"/>
    </source>
</evidence>
<dbReference type="KEGG" id="gji:H1R19_21350"/>
<name>A0A7D7LT42_9ACTN</name>
<dbReference type="RefSeq" id="WP_219850102.1">
    <property type="nucleotide sequence ID" value="NZ_CP059491.1"/>
</dbReference>
<gene>
    <name evidence="1" type="ORF">H1R19_21350</name>
</gene>
<protein>
    <submittedName>
        <fullName evidence="1">Uncharacterized protein</fullName>
    </submittedName>
</protein>
<keyword evidence="2" id="KW-1185">Reference proteome</keyword>
<sequence>METFVLDDATGLALKWTDGADELSVVSVALDEIFDDAFVRLDRRVDQRGR</sequence>
<dbReference type="EMBL" id="CP059491">
    <property type="protein sequence ID" value="QMT01337.1"/>
    <property type="molecule type" value="Genomic_DNA"/>
</dbReference>
<proteinExistence type="predicted"/>
<dbReference type="Proteomes" id="UP000515663">
    <property type="component" value="Chromosome"/>
</dbReference>
<evidence type="ECO:0000313" key="2">
    <source>
        <dbReference type="Proteomes" id="UP000515663"/>
    </source>
</evidence>
<reference evidence="2" key="1">
    <citation type="submission" date="2020-07" db="EMBL/GenBank/DDBJ databases">
        <title>novel species isolated from the respiratory tract of Marmot.</title>
        <authorList>
            <person name="Zhang G."/>
        </authorList>
    </citation>
    <scope>NUCLEOTIDE SEQUENCE [LARGE SCALE GENOMIC DNA]</scope>
    <source>
        <strain evidence="2">686</strain>
    </source>
</reference>
<organism evidence="1 2">
    <name type="scientific">Gordonia jinghuaiqii</name>
    <dbReference type="NCBI Taxonomy" id="2758710"/>
    <lineage>
        <taxon>Bacteria</taxon>
        <taxon>Bacillati</taxon>
        <taxon>Actinomycetota</taxon>
        <taxon>Actinomycetes</taxon>
        <taxon>Mycobacteriales</taxon>
        <taxon>Gordoniaceae</taxon>
        <taxon>Gordonia</taxon>
    </lineage>
</organism>